<dbReference type="PROSITE" id="PS51352">
    <property type="entry name" value="THIOREDOXIN_2"/>
    <property type="match status" value="1"/>
</dbReference>
<dbReference type="Pfam" id="PF08534">
    <property type="entry name" value="Redoxin"/>
    <property type="match status" value="1"/>
</dbReference>
<dbReference type="PANTHER" id="PTHR42852:SF17">
    <property type="entry name" value="THIOREDOXIN-LIKE PROTEIN HI_1115"/>
    <property type="match status" value="1"/>
</dbReference>
<feature type="domain" description="Thioredoxin" evidence="1">
    <location>
        <begin position="37"/>
        <end position="178"/>
    </location>
</feature>
<dbReference type="InterPro" id="IPR050553">
    <property type="entry name" value="Thioredoxin_ResA/DsbE_sf"/>
</dbReference>
<dbReference type="SUPFAM" id="SSF52833">
    <property type="entry name" value="Thioredoxin-like"/>
    <property type="match status" value="1"/>
</dbReference>
<reference evidence="2 3" key="1">
    <citation type="journal article" date="2019" name="Int. J. Syst. Evol. Microbiol.">
        <title>The Global Catalogue of Microorganisms (GCM) 10K type strain sequencing project: providing services to taxonomists for standard genome sequencing and annotation.</title>
        <authorList>
            <consortium name="The Broad Institute Genomics Platform"/>
            <consortium name="The Broad Institute Genome Sequencing Center for Infectious Disease"/>
            <person name="Wu L."/>
            <person name="Ma J."/>
        </authorList>
    </citation>
    <scope>NUCLEOTIDE SEQUENCE [LARGE SCALE GENOMIC DNA]</scope>
    <source>
        <strain evidence="2 3">CGMCC 1.12859</strain>
    </source>
</reference>
<organism evidence="2 3">
    <name type="scientific">Halolamina litorea</name>
    <dbReference type="NCBI Taxonomy" id="1515593"/>
    <lineage>
        <taxon>Archaea</taxon>
        <taxon>Methanobacteriati</taxon>
        <taxon>Methanobacteriota</taxon>
        <taxon>Stenosarchaea group</taxon>
        <taxon>Halobacteria</taxon>
        <taxon>Halobacteriales</taxon>
        <taxon>Haloferacaceae</taxon>
    </lineage>
</organism>
<dbReference type="InterPro" id="IPR013766">
    <property type="entry name" value="Thioredoxin_domain"/>
</dbReference>
<accession>A0ABD6BV61</accession>
<dbReference type="EMBL" id="JBHUCZ010000012">
    <property type="protein sequence ID" value="MFD1568583.1"/>
    <property type="molecule type" value="Genomic_DNA"/>
</dbReference>
<evidence type="ECO:0000313" key="2">
    <source>
        <dbReference type="EMBL" id="MFD1568583.1"/>
    </source>
</evidence>
<dbReference type="Proteomes" id="UP001597139">
    <property type="component" value="Unassembled WGS sequence"/>
</dbReference>
<keyword evidence="3" id="KW-1185">Reference proteome</keyword>
<proteinExistence type="predicted"/>
<evidence type="ECO:0000259" key="1">
    <source>
        <dbReference type="PROSITE" id="PS51352"/>
    </source>
</evidence>
<dbReference type="PANTHER" id="PTHR42852">
    <property type="entry name" value="THIOL:DISULFIDE INTERCHANGE PROTEIN DSBE"/>
    <property type="match status" value="1"/>
</dbReference>
<dbReference type="CDD" id="cd02966">
    <property type="entry name" value="TlpA_like_family"/>
    <property type="match status" value="1"/>
</dbReference>
<dbReference type="AlphaFoldDB" id="A0ABD6BV61"/>
<dbReference type="InterPro" id="IPR036249">
    <property type="entry name" value="Thioredoxin-like_sf"/>
</dbReference>
<dbReference type="InterPro" id="IPR013740">
    <property type="entry name" value="Redoxin"/>
</dbReference>
<sequence length="178" mass="18404">MNRRQLLAGVASAGAIGAGALVATGGIPSGTSDGQTPVEPTTLDTIDAPGSRDGEVTLPAAGQPTFVDFFGTWCDPCVEQMPALAEVEDRVGDDVQFVSVTTEDVGGSVSTESVVEWWRENDGDWLVAADVTAELAAKLNVGGYPTAVALDADGRIRWSESGIHSADELIAGIETARD</sequence>
<dbReference type="Gene3D" id="3.40.30.10">
    <property type="entry name" value="Glutaredoxin"/>
    <property type="match status" value="1"/>
</dbReference>
<gene>
    <name evidence="2" type="ORF">ACFSAU_13895</name>
</gene>
<comment type="caution">
    <text evidence="2">The sequence shown here is derived from an EMBL/GenBank/DDBJ whole genome shotgun (WGS) entry which is preliminary data.</text>
</comment>
<name>A0ABD6BV61_9EURY</name>
<evidence type="ECO:0000313" key="3">
    <source>
        <dbReference type="Proteomes" id="UP001597139"/>
    </source>
</evidence>
<protein>
    <submittedName>
        <fullName evidence="2">TlpA family protein disulfide reductase</fullName>
    </submittedName>
</protein>
<dbReference type="RefSeq" id="WP_267648081.1">
    <property type="nucleotide sequence ID" value="NZ_JANHGR010000003.1"/>
</dbReference>